<name>A0ABS1BKZ0_9SPHI</name>
<dbReference type="Gene3D" id="3.40.50.300">
    <property type="entry name" value="P-loop containing nucleotide triphosphate hydrolases"/>
    <property type="match status" value="1"/>
</dbReference>
<accession>A0ABS1BKZ0</accession>
<gene>
    <name evidence="2" type="ORF">I5M32_11330</name>
</gene>
<evidence type="ECO:0000259" key="1">
    <source>
        <dbReference type="Pfam" id="PF19263"/>
    </source>
</evidence>
<keyword evidence="3" id="KW-1185">Reference proteome</keyword>
<comment type="caution">
    <text evidence="2">The sequence shown here is derived from an EMBL/GenBank/DDBJ whole genome shotgun (WGS) entry which is preliminary data.</text>
</comment>
<dbReference type="Pfam" id="PF19263">
    <property type="entry name" value="DUF5906"/>
    <property type="match status" value="1"/>
</dbReference>
<dbReference type="RefSeq" id="WP_200586352.1">
    <property type="nucleotide sequence ID" value="NZ_JAEHFY010000014.1"/>
</dbReference>
<sequence length="766" mass="89843">MAKKSTETPAPITEVQASYFQDRLQYLGVDPVKYCFAKTPYFTENKNGNIEIHYPTLHQAPAMIKTRLHPDNVKENYTYFQSQKGNFLFFPPNVLQAFTDKTPIETLYLTIGEFKATSADVNGLHCVGLSNKNAFANGENLHPDLVKIIEEMEVQNLVLLLDADIYHLEWDAAEEPDKDLAANLYQQFNAVSKFRLLAKEKVKSVYLSVIRERLFKNQDVKGLDDLFNYKKATEFQVIEDLQRFTVAKSYFETINLSIENISKLKSFFHINFFKGSPDDFYRKYSYLIGGLEFTFLRGKFKWDIVFERLELTKHADSGLYKRVGCDFFKIIHVPNSKKILERKLIGWKPGEINRDYVQGLGIKNFFNTIDKYEDFCNVPENNPEKYEQIIEGCYNLYFPLEHVPEVGTFPKTEAYLKHIFGEKQLISCYTNYDLALDWLTVLYREPIRKLPAICLVSKEKRTGKSTFLFWLRDIFNENATIIGNNEINDKFNDDYIGKLIIAIDESFIEKKLIQESIKSQITNEKGKMQGKYTSRRDIPFIAKYVMTSNDETNFMKIDDDEERFWINRVNPFPVGTEVPDLREEMKPEIPAFLNLLKTRKILHPYKSRLYFDPKLLETDATKAVKNSSKGWLEKEIRAIFKDKFFEHRYHTLYFSSSEVLAMLNGNDGGIKFRRDPVTEELEKTFKMSNDSVIRVSQPAKTDNPTTEEETLQETFEPKKGRFFTFKIEDFYSWDYIEKYFKFCPIEDIKKFRLQRGQTESKEDLML</sequence>
<evidence type="ECO:0000313" key="3">
    <source>
        <dbReference type="Proteomes" id="UP000660024"/>
    </source>
</evidence>
<dbReference type="Proteomes" id="UP000660024">
    <property type="component" value="Unassembled WGS sequence"/>
</dbReference>
<protein>
    <recommendedName>
        <fullName evidence="1">NrS-1 polymerase-like helicase domain-containing protein</fullName>
    </recommendedName>
</protein>
<reference evidence="2 3" key="1">
    <citation type="submission" date="2020-12" db="EMBL/GenBank/DDBJ databases">
        <title>Bacterial novel species Pedobacter sp. SD-b isolated from soil.</title>
        <authorList>
            <person name="Jung H.-Y."/>
        </authorList>
    </citation>
    <scope>NUCLEOTIDE SEQUENCE [LARGE SCALE GENOMIC DNA]</scope>
    <source>
        <strain evidence="2 3">SD-b</strain>
    </source>
</reference>
<dbReference type="InterPro" id="IPR045455">
    <property type="entry name" value="NrS-1_pol-like_helicase"/>
</dbReference>
<organism evidence="2 3">
    <name type="scientific">Pedobacter segetis</name>
    <dbReference type="NCBI Taxonomy" id="2793069"/>
    <lineage>
        <taxon>Bacteria</taxon>
        <taxon>Pseudomonadati</taxon>
        <taxon>Bacteroidota</taxon>
        <taxon>Sphingobacteriia</taxon>
        <taxon>Sphingobacteriales</taxon>
        <taxon>Sphingobacteriaceae</taxon>
        <taxon>Pedobacter</taxon>
    </lineage>
</organism>
<evidence type="ECO:0000313" key="2">
    <source>
        <dbReference type="EMBL" id="MBK0383549.1"/>
    </source>
</evidence>
<dbReference type="InterPro" id="IPR027417">
    <property type="entry name" value="P-loop_NTPase"/>
</dbReference>
<feature type="domain" description="NrS-1 polymerase-like helicase" evidence="1">
    <location>
        <begin position="455"/>
        <end position="562"/>
    </location>
</feature>
<dbReference type="EMBL" id="JAEHFY010000014">
    <property type="protein sequence ID" value="MBK0383549.1"/>
    <property type="molecule type" value="Genomic_DNA"/>
</dbReference>
<proteinExistence type="predicted"/>